<gene>
    <name evidence="1" type="ORF">PUN28_009958</name>
</gene>
<accession>A0AAW2FPQ8</accession>
<keyword evidence="2" id="KW-1185">Reference proteome</keyword>
<reference evidence="1 2" key="1">
    <citation type="submission" date="2023-03" db="EMBL/GenBank/DDBJ databases">
        <title>High recombination rates correlate with genetic variation in Cardiocondyla obscurior ants.</title>
        <authorList>
            <person name="Errbii M."/>
        </authorList>
    </citation>
    <scope>NUCLEOTIDE SEQUENCE [LARGE SCALE GENOMIC DNA]</scope>
    <source>
        <strain evidence="1">Alpha-2009</strain>
        <tissue evidence="1">Whole body</tissue>
    </source>
</reference>
<dbReference type="AlphaFoldDB" id="A0AAW2FPQ8"/>
<evidence type="ECO:0000313" key="1">
    <source>
        <dbReference type="EMBL" id="KAL0116699.1"/>
    </source>
</evidence>
<dbReference type="Proteomes" id="UP001430953">
    <property type="component" value="Unassembled WGS sequence"/>
</dbReference>
<organism evidence="1 2">
    <name type="scientific">Cardiocondyla obscurior</name>
    <dbReference type="NCBI Taxonomy" id="286306"/>
    <lineage>
        <taxon>Eukaryota</taxon>
        <taxon>Metazoa</taxon>
        <taxon>Ecdysozoa</taxon>
        <taxon>Arthropoda</taxon>
        <taxon>Hexapoda</taxon>
        <taxon>Insecta</taxon>
        <taxon>Pterygota</taxon>
        <taxon>Neoptera</taxon>
        <taxon>Endopterygota</taxon>
        <taxon>Hymenoptera</taxon>
        <taxon>Apocrita</taxon>
        <taxon>Aculeata</taxon>
        <taxon>Formicoidea</taxon>
        <taxon>Formicidae</taxon>
        <taxon>Myrmicinae</taxon>
        <taxon>Cardiocondyla</taxon>
    </lineage>
</organism>
<dbReference type="EMBL" id="JADYXP020000009">
    <property type="protein sequence ID" value="KAL0116699.1"/>
    <property type="molecule type" value="Genomic_DNA"/>
</dbReference>
<protein>
    <submittedName>
        <fullName evidence="1">Uncharacterized protein</fullName>
    </submittedName>
</protein>
<sequence>MSDGRRRRSREGGACIMHTQRVWRPATRHARAVDLARRYAATTRTALRLTRLVLSCVNAKPHPADSFSFRNGMQTRRDDFCYRAGRAPRLALDSARNPCSRVLSRFYSANLIVRLEVRGLFHTFRSLSG</sequence>
<evidence type="ECO:0000313" key="2">
    <source>
        <dbReference type="Proteomes" id="UP001430953"/>
    </source>
</evidence>
<comment type="caution">
    <text evidence="1">The sequence shown here is derived from an EMBL/GenBank/DDBJ whole genome shotgun (WGS) entry which is preliminary data.</text>
</comment>
<proteinExistence type="predicted"/>
<name>A0AAW2FPQ8_9HYME</name>